<organism evidence="9 10">
    <name type="scientific">Thermophagus xiamenensis</name>
    <dbReference type="NCBI Taxonomy" id="385682"/>
    <lineage>
        <taxon>Bacteria</taxon>
        <taxon>Pseudomonadati</taxon>
        <taxon>Bacteroidota</taxon>
        <taxon>Bacteroidia</taxon>
        <taxon>Marinilabiliales</taxon>
        <taxon>Marinilabiliaceae</taxon>
        <taxon>Thermophagus</taxon>
    </lineage>
</organism>
<keyword evidence="7" id="KW-1133">Transmembrane helix</keyword>
<keyword evidence="7" id="KW-0472">Membrane</keyword>
<evidence type="ECO:0000256" key="3">
    <source>
        <dbReference type="ARBA" id="ARBA00013208"/>
    </source>
</evidence>
<evidence type="ECO:0000256" key="5">
    <source>
        <dbReference type="ARBA" id="ARBA00022801"/>
    </source>
</evidence>
<dbReference type="PRINTS" id="PR00727">
    <property type="entry name" value="LEADERPTASE"/>
</dbReference>
<dbReference type="InterPro" id="IPR000223">
    <property type="entry name" value="Pept_S26A_signal_pept_1"/>
</dbReference>
<feature type="domain" description="Peptidase S26" evidence="8">
    <location>
        <begin position="67"/>
        <end position="279"/>
    </location>
</feature>
<dbReference type="eggNOG" id="COG0681">
    <property type="taxonomic scope" value="Bacteria"/>
</dbReference>
<dbReference type="NCBIfam" id="TIGR02227">
    <property type="entry name" value="sigpep_I_bact"/>
    <property type="match status" value="1"/>
</dbReference>
<dbReference type="AlphaFoldDB" id="A0A1I2ET84"/>
<evidence type="ECO:0000256" key="1">
    <source>
        <dbReference type="ARBA" id="ARBA00000677"/>
    </source>
</evidence>
<evidence type="ECO:0000256" key="2">
    <source>
        <dbReference type="ARBA" id="ARBA00009370"/>
    </source>
</evidence>
<comment type="catalytic activity">
    <reaction evidence="1 7">
        <text>Cleavage of hydrophobic, N-terminal signal or leader sequences from secreted and periplasmic proteins.</text>
        <dbReference type="EC" id="3.4.21.89"/>
    </reaction>
</comment>
<accession>A0A1I2ET84</accession>
<comment type="caution">
    <text evidence="7">Lacks conserved residue(s) required for the propagation of feature annotation.</text>
</comment>
<protein>
    <recommendedName>
        <fullName evidence="4 7">Signal peptidase I</fullName>
        <ecNumber evidence="3 7">3.4.21.89</ecNumber>
    </recommendedName>
</protein>
<evidence type="ECO:0000313" key="10">
    <source>
        <dbReference type="Proteomes" id="UP000181976"/>
    </source>
</evidence>
<feature type="active site" evidence="6">
    <location>
        <position position="98"/>
    </location>
</feature>
<dbReference type="STRING" id="385682.SAMN05444380_12414"/>
<dbReference type="OrthoDB" id="9802919at2"/>
<dbReference type="Proteomes" id="UP000181976">
    <property type="component" value="Unassembled WGS sequence"/>
</dbReference>
<dbReference type="InterPro" id="IPR019758">
    <property type="entry name" value="Pept_S26A_signal_pept_1_CS"/>
</dbReference>
<comment type="subcellular location">
    <subcellularLocation>
        <location evidence="7">Membrane</location>
        <topology evidence="7">Single-pass type II membrane protein</topology>
    </subcellularLocation>
</comment>
<dbReference type="Gene3D" id="2.10.109.10">
    <property type="entry name" value="Umud Fragment, subunit A"/>
    <property type="match status" value="2"/>
</dbReference>
<dbReference type="EC" id="3.4.21.89" evidence="3 7"/>
<dbReference type="InterPro" id="IPR019533">
    <property type="entry name" value="Peptidase_S26"/>
</dbReference>
<feature type="active site" evidence="6">
    <location>
        <position position="248"/>
    </location>
</feature>
<dbReference type="InParanoid" id="A0A1I2ET84"/>
<dbReference type="InterPro" id="IPR036286">
    <property type="entry name" value="LexA/Signal_pep-like_sf"/>
</dbReference>
<feature type="transmembrane region" description="Helical" evidence="7">
    <location>
        <begin position="34"/>
        <end position="50"/>
    </location>
</feature>
<sequence>MINLQNVSKVSWIKFSIVALIFVLWVIWIGNFWILLGLPFIFDIYITKIIPWGAWKKTKDGSKPPAWKEWLDALIFALIAVYLINIFFFQNYKIPTSSLEKSLLVGDHLFVSKMSYGPRMPNTPLSFPLVQNTFPIINTKSYFEKPHWEYKRLKGFGKVKRGDIVVFNFPAGDTVAFLRPNPAYFNIVREIGQSLAQRNGITSINSPFEEYLLRLKERSLGAEYVKQNPAEFGEVVGRPVDRRDNYVKRCVALPGDTFEIRYNQLFINGQLFREPDGVQHNYNILTDGTTLNKNFFERLDISDPERYSGLTGPYYSLPLTQAMVEKVKQMPFIEKLEISEEPVDTTRHQVFPYSKYFQWSRDNYGPVVIPQKGETVKLSPQNILLYERIIRNYEGNKLEIRNNQIYINDKPTDNYTFKMDYYFMMGDNRHNSADSRYWGFVPEDHIVGKPILVWLSLDQNKSFPKNIRWNRFFKYAGN</sequence>
<evidence type="ECO:0000256" key="4">
    <source>
        <dbReference type="ARBA" id="ARBA00019232"/>
    </source>
</evidence>
<dbReference type="RefSeq" id="WP_010527456.1">
    <property type="nucleotide sequence ID" value="NZ_AFSL01000046.1"/>
</dbReference>
<dbReference type="EMBL" id="FONA01000024">
    <property type="protein sequence ID" value="SFE95531.1"/>
    <property type="molecule type" value="Genomic_DNA"/>
</dbReference>
<keyword evidence="10" id="KW-1185">Reference proteome</keyword>
<keyword evidence="5 7" id="KW-0378">Hydrolase</keyword>
<evidence type="ECO:0000313" key="9">
    <source>
        <dbReference type="EMBL" id="SFE95531.1"/>
    </source>
</evidence>
<feature type="transmembrane region" description="Helical" evidence="7">
    <location>
        <begin position="12"/>
        <end position="28"/>
    </location>
</feature>
<name>A0A1I2ET84_9BACT</name>
<evidence type="ECO:0000259" key="8">
    <source>
        <dbReference type="Pfam" id="PF10502"/>
    </source>
</evidence>
<dbReference type="CDD" id="cd06530">
    <property type="entry name" value="S26_SPase_I"/>
    <property type="match status" value="1"/>
</dbReference>
<dbReference type="FunCoup" id="A0A1I2ET84">
    <property type="interactions" value="297"/>
</dbReference>
<feature type="transmembrane region" description="Helical" evidence="7">
    <location>
        <begin position="70"/>
        <end position="89"/>
    </location>
</feature>
<dbReference type="PROSITE" id="PS00761">
    <property type="entry name" value="SPASE_I_3"/>
    <property type="match status" value="1"/>
</dbReference>
<evidence type="ECO:0000256" key="6">
    <source>
        <dbReference type="PIRSR" id="PIRSR600223-1"/>
    </source>
</evidence>
<dbReference type="GO" id="GO:0004252">
    <property type="term" value="F:serine-type endopeptidase activity"/>
    <property type="evidence" value="ECO:0007669"/>
    <property type="project" value="InterPro"/>
</dbReference>
<evidence type="ECO:0000256" key="7">
    <source>
        <dbReference type="RuleBase" id="RU362042"/>
    </source>
</evidence>
<dbReference type="GO" id="GO:0016020">
    <property type="term" value="C:membrane"/>
    <property type="evidence" value="ECO:0007669"/>
    <property type="project" value="UniProtKB-SubCell"/>
</dbReference>
<gene>
    <name evidence="9" type="ORF">SAMN05444380_12414</name>
</gene>
<comment type="similarity">
    <text evidence="2 7">Belongs to the peptidase S26 family.</text>
</comment>
<proteinExistence type="inferred from homology"/>
<reference evidence="9 10" key="1">
    <citation type="submission" date="2016-10" db="EMBL/GenBank/DDBJ databases">
        <authorList>
            <person name="de Groot N.N."/>
        </authorList>
    </citation>
    <scope>NUCLEOTIDE SEQUENCE [LARGE SCALE GENOMIC DNA]</scope>
    <source>
        <strain evidence="9 10">DSM 19012</strain>
    </source>
</reference>
<dbReference type="GO" id="GO:0006465">
    <property type="term" value="P:signal peptide processing"/>
    <property type="evidence" value="ECO:0007669"/>
    <property type="project" value="InterPro"/>
</dbReference>
<dbReference type="GO" id="GO:0009003">
    <property type="term" value="F:signal peptidase activity"/>
    <property type="evidence" value="ECO:0007669"/>
    <property type="project" value="UniProtKB-EC"/>
</dbReference>
<dbReference type="Pfam" id="PF10502">
    <property type="entry name" value="Peptidase_S26"/>
    <property type="match status" value="2"/>
</dbReference>
<feature type="domain" description="Peptidase S26" evidence="8">
    <location>
        <begin position="419"/>
        <end position="454"/>
    </location>
</feature>
<dbReference type="SUPFAM" id="SSF51306">
    <property type="entry name" value="LexA/Signal peptidase"/>
    <property type="match status" value="1"/>
</dbReference>
<keyword evidence="7" id="KW-0812">Transmembrane</keyword>
<dbReference type="PANTHER" id="PTHR43390">
    <property type="entry name" value="SIGNAL PEPTIDASE I"/>
    <property type="match status" value="1"/>
</dbReference>
<keyword evidence="7" id="KW-0645">Protease</keyword>
<dbReference type="PANTHER" id="PTHR43390:SF1">
    <property type="entry name" value="CHLOROPLAST PROCESSING PEPTIDASE"/>
    <property type="match status" value="1"/>
</dbReference>